<name>A0A6A4LA09_9ERIC</name>
<keyword evidence="7 8" id="KW-0472">Membrane</keyword>
<evidence type="ECO:0000256" key="3">
    <source>
        <dbReference type="ARBA" id="ARBA00022448"/>
    </source>
</evidence>
<dbReference type="PROSITE" id="PS50920">
    <property type="entry name" value="SOLCAR"/>
    <property type="match status" value="1"/>
</dbReference>
<gene>
    <name evidence="10" type="ORF">C3L33_10742</name>
</gene>
<dbReference type="Gene3D" id="1.50.40.10">
    <property type="entry name" value="Mitochondrial carrier domain"/>
    <property type="match status" value="1"/>
</dbReference>
<protein>
    <submittedName>
        <fullName evidence="10">Uncharacterized protein</fullName>
    </submittedName>
</protein>
<proteinExistence type="inferred from homology"/>
<dbReference type="SUPFAM" id="SSF103506">
    <property type="entry name" value="Mitochondrial carrier"/>
    <property type="match status" value="1"/>
</dbReference>
<sequence>MRVEPGMAAPYSGALDCALKTVRAEGPMALYKGFIPTISRQGPFTVVLFVTLEQNQAFKFNRDSYSNFDERKGEGLEEVALAALDGTNIACKKNITPYEKKNKFREKQAKLVKMIAGSGYQWVGQMSFLGPPSFVKVILSLGLVAAVYQVWLERNARILKNKARDPSTLFQVLASNKRNRICSWNMVENSYENWTAYRGIFL</sequence>
<keyword evidence="4 8" id="KW-0812">Transmembrane</keyword>
<comment type="similarity">
    <text evidence="2 9">Belongs to the mitochondrial carrier (TC 2.A.29) family.</text>
</comment>
<dbReference type="AlphaFoldDB" id="A0A6A4LA09"/>
<dbReference type="Proteomes" id="UP000428333">
    <property type="component" value="Linkage Group LG06"/>
</dbReference>
<reference evidence="10 11" key="1">
    <citation type="journal article" date="2019" name="Genome Biol. Evol.">
        <title>The Rhododendron genome and chromosomal organization provide insight into shared whole-genome duplications across the heath family (Ericaceae).</title>
        <authorList>
            <person name="Soza V.L."/>
            <person name="Lindsley D."/>
            <person name="Waalkes A."/>
            <person name="Ramage E."/>
            <person name="Patwardhan R.P."/>
            <person name="Burton J.N."/>
            <person name="Adey A."/>
            <person name="Kumar A."/>
            <person name="Qiu R."/>
            <person name="Shendure J."/>
            <person name="Hall B."/>
        </authorList>
    </citation>
    <scope>NUCLEOTIDE SEQUENCE [LARGE SCALE GENOMIC DNA]</scope>
    <source>
        <strain evidence="10">RSF 1966-606</strain>
    </source>
</reference>
<evidence type="ECO:0000256" key="6">
    <source>
        <dbReference type="ARBA" id="ARBA00022989"/>
    </source>
</evidence>
<evidence type="ECO:0000256" key="7">
    <source>
        <dbReference type="ARBA" id="ARBA00023136"/>
    </source>
</evidence>
<evidence type="ECO:0000256" key="4">
    <source>
        <dbReference type="ARBA" id="ARBA00022692"/>
    </source>
</evidence>
<feature type="non-terminal residue" evidence="10">
    <location>
        <position position="1"/>
    </location>
</feature>
<dbReference type="OrthoDB" id="1104850at2759"/>
<evidence type="ECO:0000256" key="9">
    <source>
        <dbReference type="RuleBase" id="RU000488"/>
    </source>
</evidence>
<evidence type="ECO:0000256" key="8">
    <source>
        <dbReference type="PROSITE-ProRule" id="PRU00282"/>
    </source>
</evidence>
<evidence type="ECO:0000256" key="2">
    <source>
        <dbReference type="ARBA" id="ARBA00006375"/>
    </source>
</evidence>
<keyword evidence="5" id="KW-0677">Repeat</keyword>
<evidence type="ECO:0000313" key="10">
    <source>
        <dbReference type="EMBL" id="KAE9457366.1"/>
    </source>
</evidence>
<accession>A0A6A4LA09</accession>
<dbReference type="InterPro" id="IPR023395">
    <property type="entry name" value="MCP_dom_sf"/>
</dbReference>
<dbReference type="Pfam" id="PF00153">
    <property type="entry name" value="Mito_carr"/>
    <property type="match status" value="1"/>
</dbReference>
<dbReference type="EMBL" id="QEFC01001518">
    <property type="protein sequence ID" value="KAE9457366.1"/>
    <property type="molecule type" value="Genomic_DNA"/>
</dbReference>
<evidence type="ECO:0000313" key="11">
    <source>
        <dbReference type="Proteomes" id="UP000428333"/>
    </source>
</evidence>
<comment type="caution">
    <text evidence="10">The sequence shown here is derived from an EMBL/GenBank/DDBJ whole genome shotgun (WGS) entry which is preliminary data.</text>
</comment>
<dbReference type="InterPro" id="IPR018108">
    <property type="entry name" value="MCP_transmembrane"/>
</dbReference>
<dbReference type="InterPro" id="IPR050391">
    <property type="entry name" value="Mito_Metabolite_Transporter"/>
</dbReference>
<feature type="repeat" description="Solcar" evidence="8">
    <location>
        <begin position="1"/>
        <end position="58"/>
    </location>
</feature>
<organism evidence="10 11">
    <name type="scientific">Rhododendron williamsianum</name>
    <dbReference type="NCBI Taxonomy" id="262921"/>
    <lineage>
        <taxon>Eukaryota</taxon>
        <taxon>Viridiplantae</taxon>
        <taxon>Streptophyta</taxon>
        <taxon>Embryophyta</taxon>
        <taxon>Tracheophyta</taxon>
        <taxon>Spermatophyta</taxon>
        <taxon>Magnoliopsida</taxon>
        <taxon>eudicotyledons</taxon>
        <taxon>Gunneridae</taxon>
        <taxon>Pentapetalae</taxon>
        <taxon>asterids</taxon>
        <taxon>Ericales</taxon>
        <taxon>Ericaceae</taxon>
        <taxon>Ericoideae</taxon>
        <taxon>Rhodoreae</taxon>
        <taxon>Rhododendron</taxon>
    </lineage>
</organism>
<keyword evidence="11" id="KW-1185">Reference proteome</keyword>
<evidence type="ECO:0000256" key="1">
    <source>
        <dbReference type="ARBA" id="ARBA00004141"/>
    </source>
</evidence>
<keyword evidence="6" id="KW-1133">Transmembrane helix</keyword>
<dbReference type="GO" id="GO:0016020">
    <property type="term" value="C:membrane"/>
    <property type="evidence" value="ECO:0007669"/>
    <property type="project" value="UniProtKB-SubCell"/>
</dbReference>
<evidence type="ECO:0000256" key="5">
    <source>
        <dbReference type="ARBA" id="ARBA00022737"/>
    </source>
</evidence>
<dbReference type="PANTHER" id="PTHR45618">
    <property type="entry name" value="MITOCHONDRIAL DICARBOXYLATE CARRIER-RELATED"/>
    <property type="match status" value="1"/>
</dbReference>
<keyword evidence="3 9" id="KW-0813">Transport</keyword>
<comment type="subcellular location">
    <subcellularLocation>
        <location evidence="1">Membrane</location>
        <topology evidence="1">Multi-pass membrane protein</topology>
    </subcellularLocation>
</comment>